<evidence type="ECO:0000313" key="9">
    <source>
        <dbReference type="Proteomes" id="UP001359485"/>
    </source>
</evidence>
<feature type="transmembrane region" description="Helical" evidence="6">
    <location>
        <begin position="321"/>
        <end position="349"/>
    </location>
</feature>
<evidence type="ECO:0000256" key="6">
    <source>
        <dbReference type="SAM" id="Phobius"/>
    </source>
</evidence>
<keyword evidence="4 6" id="KW-0472">Membrane</keyword>
<name>A0ABR1BHB0_POLSC</name>
<dbReference type="SUPFAM" id="SSF81324">
    <property type="entry name" value="Voltage-gated potassium channels"/>
    <property type="match status" value="2"/>
</dbReference>
<keyword evidence="5" id="KW-0175">Coiled coil</keyword>
<feature type="domain" description="Ion transport" evidence="7">
    <location>
        <begin position="162"/>
        <end position="355"/>
    </location>
</feature>
<feature type="transmembrane region" description="Helical" evidence="6">
    <location>
        <begin position="163"/>
        <end position="183"/>
    </location>
</feature>
<dbReference type="Gene3D" id="1.10.287.70">
    <property type="match status" value="2"/>
</dbReference>
<evidence type="ECO:0000256" key="5">
    <source>
        <dbReference type="SAM" id="Coils"/>
    </source>
</evidence>
<feature type="transmembrane region" description="Helical" evidence="6">
    <location>
        <begin position="586"/>
        <end position="610"/>
    </location>
</feature>
<feature type="transmembrane region" description="Helical" evidence="6">
    <location>
        <begin position="468"/>
        <end position="486"/>
    </location>
</feature>
<evidence type="ECO:0000256" key="2">
    <source>
        <dbReference type="ARBA" id="ARBA00022692"/>
    </source>
</evidence>
<accession>A0ABR1BHB0</accession>
<dbReference type="PANTHER" id="PTHR46474:SF1">
    <property type="entry name" value="TWO PORE CHANNEL PROTEIN 1"/>
    <property type="match status" value="1"/>
</dbReference>
<feature type="transmembrane region" description="Helical" evidence="6">
    <location>
        <begin position="204"/>
        <end position="222"/>
    </location>
</feature>
<sequence>MASTENGRKRTDGYSKFNDDFCNLEGAYAAPNTRNPSINVDLQDEYPCELGSTHSLGREEAVELQNCEGNSPNHGRSPAQSWEMNYHEAAIFLEVYSLDEHSMLAEGENNEKFNSHPKDAEALPAYLLVHNSWYYGLDVFTSILLLLLAFVEEPAVPLFKLPVGAHGSIELLCLLVIGGELALKLRWIGWKTLLSHKRTMLKGVTLVIMFIEAVTVVIRQSSHFRVTRALRPIFIVDTKHCGEVRRFIRQTFQSLPPILDMMGLLLLFVSIYSLLGFFLFSSDPRDKHFTSLEDSFISLFVLLTTANFPDVMMPSYSRSKWNAIFFISYLCVVLYVLMNLMLAVVYEAFTKIEREKFKKLLLHKRKACQHAFRLLVTKQEPNKVGFKHFKGLMRYYAPNKSPRDVMLMYKQLNSSGSDGLTLDEFYVIYETNELIWEAQFSKIPWFHSTWEPIQVICRYCNQMSNSVYFEYSVCFIIVGNLIAMIIRTSQFDPTDLESSARLFCASWDTILFLALYALEALIKVLGLGITRYFASGWNLFDFIVTLLPLLGVLLLSVFPSFTYVVLLRPLRLIRLFKAKKRYRDIFGTVVILSPLMCSVAVVMLVMYYFFAIVGMELFAGYDMRNCCKNTTVEEFYRYGNSSNSLSYYYLNSFENLLTSGVTLFELTVVNNWFIVMNGYVSVAHSYSRIYFITFYLFTMVVLTIVVASVLQSFRFRIHYKRQISKRDEEKMLHEEVHLKWDEVQSWIQEHHLSDALKNDIIIGGTTTFIGCRPRNKDVLQRRMYKSEIEEWMREAKQEEKRNQRLNLDEEHIILSTDHVIMGATRDTRTNDLIR</sequence>
<evidence type="ECO:0000256" key="1">
    <source>
        <dbReference type="ARBA" id="ARBA00004141"/>
    </source>
</evidence>
<evidence type="ECO:0000259" key="7">
    <source>
        <dbReference type="Pfam" id="PF00520"/>
    </source>
</evidence>
<proteinExistence type="predicted"/>
<keyword evidence="2 6" id="KW-0812">Transmembrane</keyword>
<evidence type="ECO:0000313" key="8">
    <source>
        <dbReference type="EMBL" id="KAK6641549.1"/>
    </source>
</evidence>
<feature type="coiled-coil region" evidence="5">
    <location>
        <begin position="781"/>
        <end position="808"/>
    </location>
</feature>
<dbReference type="Proteomes" id="UP001359485">
    <property type="component" value="Unassembled WGS sequence"/>
</dbReference>
<feature type="transmembrane region" description="Helical" evidence="6">
    <location>
        <begin position="261"/>
        <end position="280"/>
    </location>
</feature>
<dbReference type="InterPro" id="IPR028801">
    <property type="entry name" value="TPC1_animal"/>
</dbReference>
<comment type="subcellular location">
    <subcellularLocation>
        <location evidence="1">Membrane</location>
        <topology evidence="1">Multi-pass membrane protein</topology>
    </subcellularLocation>
</comment>
<dbReference type="InterPro" id="IPR005821">
    <property type="entry name" value="Ion_trans_dom"/>
</dbReference>
<evidence type="ECO:0000256" key="3">
    <source>
        <dbReference type="ARBA" id="ARBA00022989"/>
    </source>
</evidence>
<protein>
    <recommendedName>
        <fullName evidence="7">Ion transport domain-containing protein</fullName>
    </recommendedName>
</protein>
<dbReference type="Gene3D" id="1.20.120.350">
    <property type="entry name" value="Voltage-gated potassium channels. Chain C"/>
    <property type="match status" value="1"/>
</dbReference>
<reference evidence="8 9" key="1">
    <citation type="submission" date="2023-09" db="EMBL/GenBank/DDBJ databases">
        <title>Genomes of two closely related lineages of the louse Polyplax serrata with different host specificities.</title>
        <authorList>
            <person name="Martinu J."/>
            <person name="Tarabai H."/>
            <person name="Stefka J."/>
            <person name="Hypsa V."/>
        </authorList>
    </citation>
    <scope>NUCLEOTIDE SEQUENCE [LARGE SCALE GENOMIC DNA]</scope>
    <source>
        <strain evidence="8">98ZLc_SE</strain>
    </source>
</reference>
<feature type="domain" description="Ion transport" evidence="7">
    <location>
        <begin position="468"/>
        <end position="713"/>
    </location>
</feature>
<evidence type="ECO:0000256" key="4">
    <source>
        <dbReference type="ARBA" id="ARBA00023136"/>
    </source>
</evidence>
<feature type="transmembrane region" description="Helical" evidence="6">
    <location>
        <begin position="689"/>
        <end position="710"/>
    </location>
</feature>
<dbReference type="PANTHER" id="PTHR46474">
    <property type="entry name" value="TWO PORE CALCIUM CHANNEL PROTEIN 1"/>
    <property type="match status" value="1"/>
</dbReference>
<organism evidence="8 9">
    <name type="scientific">Polyplax serrata</name>
    <name type="common">Common mouse louse</name>
    <dbReference type="NCBI Taxonomy" id="468196"/>
    <lineage>
        <taxon>Eukaryota</taxon>
        <taxon>Metazoa</taxon>
        <taxon>Ecdysozoa</taxon>
        <taxon>Arthropoda</taxon>
        <taxon>Hexapoda</taxon>
        <taxon>Insecta</taxon>
        <taxon>Pterygota</taxon>
        <taxon>Neoptera</taxon>
        <taxon>Paraneoptera</taxon>
        <taxon>Psocodea</taxon>
        <taxon>Troctomorpha</taxon>
        <taxon>Phthiraptera</taxon>
        <taxon>Anoplura</taxon>
        <taxon>Polyplacidae</taxon>
        <taxon>Polyplax</taxon>
    </lineage>
</organism>
<comment type="caution">
    <text evidence="8">The sequence shown here is derived from an EMBL/GenBank/DDBJ whole genome shotgun (WGS) entry which is preliminary data.</text>
</comment>
<keyword evidence="9" id="KW-1185">Reference proteome</keyword>
<dbReference type="InterPro" id="IPR027359">
    <property type="entry name" value="Volt_channel_dom_sf"/>
</dbReference>
<feature type="transmembrane region" description="Helical" evidence="6">
    <location>
        <begin position="546"/>
        <end position="566"/>
    </location>
</feature>
<feature type="transmembrane region" description="Helical" evidence="6">
    <location>
        <begin position="292"/>
        <end position="309"/>
    </location>
</feature>
<dbReference type="Pfam" id="PF00520">
    <property type="entry name" value="Ion_trans"/>
    <property type="match status" value="2"/>
</dbReference>
<keyword evidence="3 6" id="KW-1133">Transmembrane helix</keyword>
<feature type="transmembrane region" description="Helical" evidence="6">
    <location>
        <begin position="133"/>
        <end position="151"/>
    </location>
</feature>
<dbReference type="EMBL" id="JAWJWF010000001">
    <property type="protein sequence ID" value="KAK6641549.1"/>
    <property type="molecule type" value="Genomic_DNA"/>
</dbReference>
<gene>
    <name evidence="8" type="ORF">RUM44_013261</name>
</gene>